<protein>
    <submittedName>
        <fullName evidence="1">Uncharacterized protein</fullName>
    </submittedName>
</protein>
<dbReference type="Pfam" id="PF05380">
    <property type="entry name" value="Peptidase_A17"/>
    <property type="match status" value="1"/>
</dbReference>
<sequence length="82" mass="9207">MKALGIAWKSKTDCFNFKVGVEQNAHPTKRSVLSIITRLFDPLGLLGPVITRAKSSCSNCGYFKLIKLKGFPRKKLVRKKNL</sequence>
<evidence type="ECO:0000313" key="2">
    <source>
        <dbReference type="Proteomes" id="UP000887159"/>
    </source>
</evidence>
<evidence type="ECO:0000313" key="1">
    <source>
        <dbReference type="EMBL" id="GFY13377.1"/>
    </source>
</evidence>
<proteinExistence type="predicted"/>
<keyword evidence="2" id="KW-1185">Reference proteome</keyword>
<reference evidence="1" key="1">
    <citation type="submission" date="2020-08" db="EMBL/GenBank/DDBJ databases">
        <title>Multicomponent nature underlies the extraordinary mechanical properties of spider dragline silk.</title>
        <authorList>
            <person name="Kono N."/>
            <person name="Nakamura H."/>
            <person name="Mori M."/>
            <person name="Yoshida Y."/>
            <person name="Ohtoshi R."/>
            <person name="Malay A.D."/>
            <person name="Moran D.A.P."/>
            <person name="Tomita M."/>
            <person name="Numata K."/>
            <person name="Arakawa K."/>
        </authorList>
    </citation>
    <scope>NUCLEOTIDE SEQUENCE</scope>
</reference>
<name>A0A8X6SQH7_TRICX</name>
<dbReference type="Proteomes" id="UP000887159">
    <property type="component" value="Unassembled WGS sequence"/>
</dbReference>
<dbReference type="EMBL" id="BMAU01021321">
    <property type="protein sequence ID" value="GFY13377.1"/>
    <property type="molecule type" value="Genomic_DNA"/>
</dbReference>
<accession>A0A8X6SQH7</accession>
<dbReference type="AlphaFoldDB" id="A0A8X6SQH7"/>
<organism evidence="1 2">
    <name type="scientific">Trichonephila clavipes</name>
    <name type="common">Golden silk orbweaver</name>
    <name type="synonym">Nephila clavipes</name>
    <dbReference type="NCBI Taxonomy" id="2585209"/>
    <lineage>
        <taxon>Eukaryota</taxon>
        <taxon>Metazoa</taxon>
        <taxon>Ecdysozoa</taxon>
        <taxon>Arthropoda</taxon>
        <taxon>Chelicerata</taxon>
        <taxon>Arachnida</taxon>
        <taxon>Araneae</taxon>
        <taxon>Araneomorphae</taxon>
        <taxon>Entelegynae</taxon>
        <taxon>Araneoidea</taxon>
        <taxon>Nephilidae</taxon>
        <taxon>Trichonephila</taxon>
    </lineage>
</organism>
<gene>
    <name evidence="1" type="primary">AVEN_146905_1</name>
    <name evidence="1" type="ORF">TNCV_2336411</name>
</gene>
<comment type="caution">
    <text evidence="1">The sequence shown here is derived from an EMBL/GenBank/DDBJ whole genome shotgun (WGS) entry which is preliminary data.</text>
</comment>
<dbReference type="InterPro" id="IPR008042">
    <property type="entry name" value="Retrotrans_Pao"/>
</dbReference>